<dbReference type="GO" id="GO:0045944">
    <property type="term" value="P:positive regulation of transcription by RNA polymerase II"/>
    <property type="evidence" value="ECO:0007669"/>
    <property type="project" value="TreeGrafter"/>
</dbReference>
<dbReference type="PROSITE" id="PS50157">
    <property type="entry name" value="ZINC_FINGER_C2H2_2"/>
    <property type="match status" value="1"/>
</dbReference>
<feature type="compositionally biased region" description="Low complexity" evidence="2">
    <location>
        <begin position="379"/>
        <end position="394"/>
    </location>
</feature>
<reference evidence="4" key="1">
    <citation type="submission" date="2013-10" db="EMBL/GenBank/DDBJ databases">
        <title>Genomic analysis of the causative agents of coccidiosis in chickens.</title>
        <authorList>
            <person name="Reid A.J."/>
            <person name="Blake D."/>
            <person name="Billington K."/>
            <person name="Browne H."/>
            <person name="Dunn M."/>
            <person name="Hung S."/>
            <person name="Kawahara F."/>
            <person name="Miranda-Saavedra D."/>
            <person name="Mourier T."/>
            <person name="Nagra H."/>
            <person name="Otto T.D."/>
            <person name="Rawlings N."/>
            <person name="Sanchez A."/>
            <person name="Sanders M."/>
            <person name="Subramaniam C."/>
            <person name="Tay Y."/>
            <person name="Dear P."/>
            <person name="Doerig C."/>
            <person name="Gruber A."/>
            <person name="Parkinson J."/>
            <person name="Shirley M."/>
            <person name="Wan K.L."/>
            <person name="Berriman M."/>
            <person name="Tomley F."/>
            <person name="Pain A."/>
        </authorList>
    </citation>
    <scope>NUCLEOTIDE SEQUENCE [LARGE SCALE GENOMIC DNA]</scope>
    <source>
        <strain evidence="4">Houghton</strain>
    </source>
</reference>
<feature type="region of interest" description="Disordered" evidence="2">
    <location>
        <begin position="228"/>
        <end position="254"/>
    </location>
</feature>
<feature type="region of interest" description="Disordered" evidence="2">
    <location>
        <begin position="909"/>
        <end position="939"/>
    </location>
</feature>
<evidence type="ECO:0000313" key="5">
    <source>
        <dbReference type="Proteomes" id="UP000030754"/>
    </source>
</evidence>
<keyword evidence="1" id="KW-0863">Zinc-finger</keyword>
<feature type="region of interest" description="Disordered" evidence="2">
    <location>
        <begin position="1"/>
        <end position="35"/>
    </location>
</feature>
<keyword evidence="5" id="KW-1185">Reference proteome</keyword>
<dbReference type="GO" id="GO:0008270">
    <property type="term" value="F:zinc ion binding"/>
    <property type="evidence" value="ECO:0007669"/>
    <property type="project" value="UniProtKB-KW"/>
</dbReference>
<dbReference type="GeneID" id="25473789"/>
<feature type="region of interest" description="Disordered" evidence="2">
    <location>
        <begin position="379"/>
        <end position="408"/>
    </location>
</feature>
<feature type="compositionally biased region" description="Low complexity" evidence="2">
    <location>
        <begin position="637"/>
        <end position="657"/>
    </location>
</feature>
<dbReference type="EMBL" id="HG724439">
    <property type="protein sequence ID" value="CDJ67420.1"/>
    <property type="molecule type" value="Genomic_DNA"/>
</dbReference>
<protein>
    <recommendedName>
        <fullName evidence="3">C2H2-type domain-containing protein</fullName>
    </recommendedName>
</protein>
<dbReference type="PANTHER" id="PTHR46007">
    <property type="entry name" value="MEDIATOR OF RNA POLYMERASE II TRANSCRIPTION SUBUNIT 12"/>
    <property type="match status" value="1"/>
</dbReference>
<feature type="domain" description="C2H2-type" evidence="3">
    <location>
        <begin position="206"/>
        <end position="233"/>
    </location>
</feature>
<accession>U6N0E6</accession>
<feature type="compositionally biased region" description="Polar residues" evidence="2">
    <location>
        <begin position="75"/>
        <end position="91"/>
    </location>
</feature>
<dbReference type="Proteomes" id="UP000030754">
    <property type="component" value="Unassembled WGS sequence"/>
</dbReference>
<dbReference type="PANTHER" id="PTHR46007:SF8">
    <property type="entry name" value="C2H2-TYPE DOMAIN-CONTAINING PROTEIN"/>
    <property type="match status" value="1"/>
</dbReference>
<dbReference type="VEuPathDB" id="ToxoDB:ENH_00036260"/>
<dbReference type="GO" id="GO:0003713">
    <property type="term" value="F:transcription coactivator activity"/>
    <property type="evidence" value="ECO:0007669"/>
    <property type="project" value="TreeGrafter"/>
</dbReference>
<evidence type="ECO:0000256" key="2">
    <source>
        <dbReference type="SAM" id="MobiDB-lite"/>
    </source>
</evidence>
<dbReference type="OrthoDB" id="347434at2759"/>
<dbReference type="InterPro" id="IPR013087">
    <property type="entry name" value="Znf_C2H2_type"/>
</dbReference>
<gene>
    <name evidence="4" type="ORF">ENH_00036260</name>
</gene>
<evidence type="ECO:0000259" key="3">
    <source>
        <dbReference type="PROSITE" id="PS50157"/>
    </source>
</evidence>
<dbReference type="InterPro" id="IPR051647">
    <property type="entry name" value="Mediator_comp_sub12"/>
</dbReference>
<feature type="region of interest" description="Disordered" evidence="2">
    <location>
        <begin position="57"/>
        <end position="91"/>
    </location>
</feature>
<dbReference type="GO" id="GO:0016592">
    <property type="term" value="C:mediator complex"/>
    <property type="evidence" value="ECO:0007669"/>
    <property type="project" value="TreeGrafter"/>
</dbReference>
<keyword evidence="1" id="KW-0862">Zinc</keyword>
<organism evidence="4 5">
    <name type="scientific">Eimeria necatrix</name>
    <dbReference type="NCBI Taxonomy" id="51315"/>
    <lineage>
        <taxon>Eukaryota</taxon>
        <taxon>Sar</taxon>
        <taxon>Alveolata</taxon>
        <taxon>Apicomplexa</taxon>
        <taxon>Conoidasida</taxon>
        <taxon>Coccidia</taxon>
        <taxon>Eucoccidiorida</taxon>
        <taxon>Eimeriorina</taxon>
        <taxon>Eimeriidae</taxon>
        <taxon>Eimeria</taxon>
    </lineage>
</organism>
<evidence type="ECO:0000313" key="4">
    <source>
        <dbReference type="EMBL" id="CDJ67420.1"/>
    </source>
</evidence>
<dbReference type="AlphaFoldDB" id="U6N0E6"/>
<dbReference type="PROSITE" id="PS00028">
    <property type="entry name" value="ZINC_FINGER_C2H2_1"/>
    <property type="match status" value="1"/>
</dbReference>
<name>U6N0E6_9EIME</name>
<sequence length="953" mass="99837">MVAPSLDGMGPVRGPGEGSLCEAASESEDPVALLSMPPPSSLCRFVSLQQHRAAAAGLSGTGSKQPAAAAAADGRSSSTTQQPLALSFDPSTSAPLSKLSVSLLPDSLRRHFQRETQLSTDRRQPNSQAASAAAYDCIRHPTYAARVSELAPLAIVLLISLVARLRQRQQQQQQQQVIGNCLIYAQLLLAPPSPSLSQQMHAGKPFMCFCCSRRFSTSAAKLQHLEKHMRRRLQQQQQQSGGGRHSLASSRTASAAAAAAQHAWPGVSSWIAAASRSSFDADGAAAAAAEAEAAPAAPADTPSALEQQMNAAVHALSSLGKAEMRQHEAQGALQAFQEGPLEGTQSTQSGQIRFPSWLPPVVAAQLALHAMQTDTAAASAASQSGSTASASSQAVRESSRGDSGLAVPGPAAAAAAAAASNEQLQQQTHAENLASVATEVAQQLQQHETRLWQWCFSAADVSCSKTEPLGSLPGTFCGSGIPAGGAELPEESMRRKRAVAAATPQQWTAALLQLAAAIPTEKAAAAAVAAVGSQTADSAAVEESERVLLALRQCSAAAAAAAEAAAAVSPSRVLLQEAERLRRCFLCSCSLGLSLDEQQQQYYLRDAVAVALKQQQQQHLADAIVAAVAPALRAATASAGNSNSGSSSENSTGENSNCNMSVENKAEQSEELSLGGLAAAAVAMSTNPLLQLVEVNPADNFCDCNSRQQHQQQKDKQQQQQQQPKYLQVSSCIGAQPSVLSVALEVEAAALQQQSEGGCPAAATAAAAAEGRAASAVDAAAAEAAYKSLVSMEMTDGELEPLQKEILSLLRQQLPAPKQQQQRTVATDPDASNATAATAACSELTLKRVLPPDLVYLHRECYMQHLQQQRSLFQLLLLLLLLRLSGAQENKEALQAMGRLLVQLLQQHESTSKSESRKPQVGPSLMGHNEQLGASSLSLGKPLPISRKIRRRF</sequence>
<evidence type="ECO:0000256" key="1">
    <source>
        <dbReference type="PROSITE-ProRule" id="PRU00042"/>
    </source>
</evidence>
<dbReference type="RefSeq" id="XP_013435887.1">
    <property type="nucleotide sequence ID" value="XM_013580433.1"/>
</dbReference>
<reference evidence="4" key="2">
    <citation type="submission" date="2013-10" db="EMBL/GenBank/DDBJ databases">
        <authorList>
            <person name="Aslett M."/>
        </authorList>
    </citation>
    <scope>NUCLEOTIDE SEQUENCE [LARGE SCALE GENOMIC DNA]</scope>
    <source>
        <strain evidence="4">Houghton</strain>
    </source>
</reference>
<keyword evidence="1" id="KW-0479">Metal-binding</keyword>
<proteinExistence type="predicted"/>
<feature type="region of interest" description="Disordered" evidence="2">
    <location>
        <begin position="637"/>
        <end position="665"/>
    </location>
</feature>